<keyword evidence="2" id="KW-0813">Transport</keyword>
<keyword evidence="4" id="KW-0677">Repeat</keyword>
<evidence type="ECO:0000313" key="9">
    <source>
        <dbReference type="EMBL" id="PON33535.1"/>
    </source>
</evidence>
<dbReference type="PANTHER" id="PTHR45136:SF2">
    <property type="entry name" value="ABC TRANSPORTER DOMAIN-CONTAINING PROTEIN"/>
    <property type="match status" value="1"/>
</dbReference>
<organism evidence="9 10">
    <name type="scientific">Parasponia andersonii</name>
    <name type="common">Sponia andersonii</name>
    <dbReference type="NCBI Taxonomy" id="3476"/>
    <lineage>
        <taxon>Eukaryota</taxon>
        <taxon>Viridiplantae</taxon>
        <taxon>Streptophyta</taxon>
        <taxon>Embryophyta</taxon>
        <taxon>Tracheophyta</taxon>
        <taxon>Spermatophyta</taxon>
        <taxon>Magnoliopsida</taxon>
        <taxon>eudicotyledons</taxon>
        <taxon>Gunneridae</taxon>
        <taxon>Pentapetalae</taxon>
        <taxon>rosids</taxon>
        <taxon>fabids</taxon>
        <taxon>Rosales</taxon>
        <taxon>Cannabaceae</taxon>
        <taxon>Parasponia</taxon>
    </lineage>
</organism>
<dbReference type="AlphaFoldDB" id="A0A2P5AAH4"/>
<evidence type="ECO:0000313" key="10">
    <source>
        <dbReference type="Proteomes" id="UP000237105"/>
    </source>
</evidence>
<evidence type="ECO:0000256" key="2">
    <source>
        <dbReference type="ARBA" id="ARBA00022448"/>
    </source>
</evidence>
<dbReference type="OrthoDB" id="1428792at2759"/>
<evidence type="ECO:0000256" key="3">
    <source>
        <dbReference type="ARBA" id="ARBA00022692"/>
    </source>
</evidence>
<evidence type="ECO:0000256" key="7">
    <source>
        <dbReference type="ARBA" id="ARBA00023180"/>
    </source>
</evidence>
<keyword evidence="3 8" id="KW-0812">Transmembrane</keyword>
<evidence type="ECO:0000256" key="1">
    <source>
        <dbReference type="ARBA" id="ARBA00007577"/>
    </source>
</evidence>
<reference evidence="10" key="1">
    <citation type="submission" date="2016-06" db="EMBL/GenBank/DDBJ databases">
        <title>Parallel loss of symbiosis genes in relatives of nitrogen-fixing non-legume Parasponia.</title>
        <authorList>
            <person name="Van Velzen R."/>
            <person name="Holmer R."/>
            <person name="Bu F."/>
            <person name="Rutten L."/>
            <person name="Van Zeijl A."/>
            <person name="Liu W."/>
            <person name="Santuari L."/>
            <person name="Cao Q."/>
            <person name="Sharma T."/>
            <person name="Shen D."/>
            <person name="Roswanjaya Y."/>
            <person name="Wardhani T."/>
            <person name="Kalhor M.S."/>
            <person name="Jansen J."/>
            <person name="Van den Hoogen J."/>
            <person name="Gungor B."/>
            <person name="Hartog M."/>
            <person name="Hontelez J."/>
            <person name="Verver J."/>
            <person name="Yang W.-C."/>
            <person name="Schijlen E."/>
            <person name="Repin R."/>
            <person name="Schilthuizen M."/>
            <person name="Schranz E."/>
            <person name="Heidstra R."/>
            <person name="Miyata K."/>
            <person name="Fedorova E."/>
            <person name="Kohlen W."/>
            <person name="Bisseling T."/>
            <person name="Smit S."/>
            <person name="Geurts R."/>
        </authorList>
    </citation>
    <scope>NUCLEOTIDE SEQUENCE [LARGE SCALE GENOMIC DNA]</scope>
    <source>
        <strain evidence="10">cv. WU1-14</strain>
    </source>
</reference>
<sequence>MGLIIAWRLAIVLIVVQPLIIMCFYTRYVMLKSIFRKARKEQGDSTKLANENYYTILIPRPNTKMAQKGSRKPTDREYSSCIKNSNWSLNCWYGRKFVSQGYISPRQVFQTIIILMSTSRIIIDTGSMITDLARGWDAIIAVFKILDNDTKIEPENEEGYMLERIISHVELCNVHFSYTSRPDVLILKGFSINIEARKSMALVRKSGSR</sequence>
<dbReference type="InterPro" id="IPR036640">
    <property type="entry name" value="ABC1_TM_sf"/>
</dbReference>
<evidence type="ECO:0000256" key="6">
    <source>
        <dbReference type="ARBA" id="ARBA00023136"/>
    </source>
</evidence>
<name>A0A2P5AAH4_PARAD</name>
<accession>A0A2P5AAH4</accession>
<dbReference type="Proteomes" id="UP000237105">
    <property type="component" value="Unassembled WGS sequence"/>
</dbReference>
<keyword evidence="10" id="KW-1185">Reference proteome</keyword>
<keyword evidence="7" id="KW-0325">Glycoprotein</keyword>
<evidence type="ECO:0000256" key="5">
    <source>
        <dbReference type="ARBA" id="ARBA00022989"/>
    </source>
</evidence>
<keyword evidence="5 8" id="KW-1133">Transmembrane helix</keyword>
<dbReference type="SUPFAM" id="SSF90123">
    <property type="entry name" value="ABC transporter transmembrane region"/>
    <property type="match status" value="1"/>
</dbReference>
<dbReference type="GO" id="GO:0005524">
    <property type="term" value="F:ATP binding"/>
    <property type="evidence" value="ECO:0007669"/>
    <property type="project" value="InterPro"/>
</dbReference>
<comment type="caution">
    <text evidence="9">The sequence shown here is derived from an EMBL/GenBank/DDBJ whole genome shotgun (WGS) entry which is preliminary data.</text>
</comment>
<dbReference type="InterPro" id="IPR027417">
    <property type="entry name" value="P-loop_NTPase"/>
</dbReference>
<dbReference type="GO" id="GO:0016020">
    <property type="term" value="C:membrane"/>
    <property type="evidence" value="ECO:0007669"/>
    <property type="project" value="InterPro"/>
</dbReference>
<keyword evidence="6 8" id="KW-0472">Membrane</keyword>
<evidence type="ECO:0000256" key="8">
    <source>
        <dbReference type="SAM" id="Phobius"/>
    </source>
</evidence>
<evidence type="ECO:0000256" key="4">
    <source>
        <dbReference type="ARBA" id="ARBA00022737"/>
    </source>
</evidence>
<dbReference type="Gene3D" id="1.20.1560.10">
    <property type="entry name" value="ABC transporter type 1, transmembrane domain"/>
    <property type="match status" value="1"/>
</dbReference>
<dbReference type="Gene3D" id="3.40.50.300">
    <property type="entry name" value="P-loop containing nucleotide triphosphate hydrolases"/>
    <property type="match status" value="1"/>
</dbReference>
<comment type="similarity">
    <text evidence="1">Belongs to the ABC transporter superfamily. ABCB family. Multidrug resistance exporter (TC 3.A.1.201) subfamily.</text>
</comment>
<dbReference type="EMBL" id="JXTB01000721">
    <property type="protein sequence ID" value="PON33535.1"/>
    <property type="molecule type" value="Genomic_DNA"/>
</dbReference>
<feature type="transmembrane region" description="Helical" evidence="8">
    <location>
        <begin position="6"/>
        <end position="30"/>
    </location>
</feature>
<proteinExistence type="inferred from homology"/>
<gene>
    <name evidence="9" type="ORF">PanWU01x14_352000</name>
</gene>
<dbReference type="PANTHER" id="PTHR45136">
    <property type="entry name" value="ABC TRANSPORTER DOMAIN-CONTAINING PROTEIN"/>
    <property type="match status" value="1"/>
</dbReference>
<protein>
    <submittedName>
        <fullName evidence="9">ABC-transporter</fullName>
    </submittedName>
</protein>